<dbReference type="Gene3D" id="3.40.50.150">
    <property type="entry name" value="Vaccinia Virus protein VP39"/>
    <property type="match status" value="1"/>
</dbReference>
<keyword evidence="6" id="KW-1185">Reference proteome</keyword>
<dbReference type="SUPFAM" id="SSF53335">
    <property type="entry name" value="S-adenosyl-L-methionine-dependent methyltransferases"/>
    <property type="match status" value="1"/>
</dbReference>
<accession>A0ABY9BUF0</accession>
<dbReference type="InterPro" id="IPR029063">
    <property type="entry name" value="SAM-dependent_MTases_sf"/>
</dbReference>
<evidence type="ECO:0000313" key="6">
    <source>
        <dbReference type="Proteomes" id="UP001227230"/>
    </source>
</evidence>
<dbReference type="Gene3D" id="1.10.1200.270">
    <property type="entry name" value="Methyltransferase, alpha-helical capping domain"/>
    <property type="match status" value="1"/>
</dbReference>
<keyword evidence="4" id="KW-0460">Magnesium</keyword>
<organism evidence="5 6">
    <name type="scientific">Vitis vinifera</name>
    <name type="common">Grape</name>
    <dbReference type="NCBI Taxonomy" id="29760"/>
    <lineage>
        <taxon>Eukaryota</taxon>
        <taxon>Viridiplantae</taxon>
        <taxon>Streptophyta</taxon>
        <taxon>Embryophyta</taxon>
        <taxon>Tracheophyta</taxon>
        <taxon>Spermatophyta</taxon>
        <taxon>Magnoliopsida</taxon>
        <taxon>eudicotyledons</taxon>
        <taxon>Gunneridae</taxon>
        <taxon>Pentapetalae</taxon>
        <taxon>rosids</taxon>
        <taxon>Vitales</taxon>
        <taxon>Vitaceae</taxon>
        <taxon>Viteae</taxon>
        <taxon>Vitis</taxon>
    </lineage>
</organism>
<keyword evidence="1" id="KW-0489">Methyltransferase</keyword>
<protein>
    <recommendedName>
        <fullName evidence="7">Salicylate carboxymethyltransferase</fullName>
    </recommendedName>
</protein>
<proteinExistence type="predicted"/>
<evidence type="ECO:0008006" key="7">
    <source>
        <dbReference type="Google" id="ProtNLM"/>
    </source>
</evidence>
<evidence type="ECO:0000313" key="5">
    <source>
        <dbReference type="EMBL" id="WJZ86051.1"/>
    </source>
</evidence>
<dbReference type="InterPro" id="IPR005299">
    <property type="entry name" value="MeTrfase_7"/>
</dbReference>
<evidence type="ECO:0000256" key="1">
    <source>
        <dbReference type="ARBA" id="ARBA00022603"/>
    </source>
</evidence>
<dbReference type="Proteomes" id="UP001227230">
    <property type="component" value="Chromosome 4"/>
</dbReference>
<name>A0ABY9BUF0_VITVI</name>
<keyword evidence="3" id="KW-0479">Metal-binding</keyword>
<evidence type="ECO:0000256" key="3">
    <source>
        <dbReference type="ARBA" id="ARBA00022723"/>
    </source>
</evidence>
<dbReference type="PANTHER" id="PTHR31009">
    <property type="entry name" value="S-ADENOSYL-L-METHIONINE:CARBOXYL METHYLTRANSFERASE FAMILY PROTEIN"/>
    <property type="match status" value="1"/>
</dbReference>
<keyword evidence="2" id="KW-0808">Transferase</keyword>
<evidence type="ECO:0000256" key="4">
    <source>
        <dbReference type="ARBA" id="ARBA00022842"/>
    </source>
</evidence>
<evidence type="ECO:0000256" key="2">
    <source>
        <dbReference type="ARBA" id="ARBA00022679"/>
    </source>
</evidence>
<sequence>MLLPTREAMVFLKILPMNGGNGKSSYANNSLLQKKMILEVRPFLEVSIKDAFSSGIPSCVKLADLGCSSGPNALSAISEIIHTIHGMSKRMNCKSPEFQVFLNDLPGNDFNNIFSLLPDFNEKLTKEEDDTLGHCFITGVPGSFYSRIFPSRSLDFVHSSCSVHWLSQAPAGLEKNKGHIYIANGSPPTVIQAYTNQFQRDFSLFLGLRSEEIKLAGRMVITIIGRSMEDPSGGECCDLWELLAESLTDMLAEGLIEEADLNSFNIPIYYPSEGEVRAVVQEEGSFNLDKIESFEANWDPFDDSDKYREAQNVANYVRSITEPTLKSHFGGAVIGNLFGRYADHLAKHLLMEKGKYFFMVISLTKK</sequence>
<dbReference type="InterPro" id="IPR042086">
    <property type="entry name" value="MeTrfase_capping"/>
</dbReference>
<reference evidence="5 6" key="1">
    <citation type="journal article" date="2023" name="Hortic Res">
        <title>The complete reference genome for grapevine (Vitis vinifera L.) genetics and breeding.</title>
        <authorList>
            <person name="Shi X."/>
            <person name="Cao S."/>
            <person name="Wang X."/>
            <person name="Huang S."/>
            <person name="Wang Y."/>
            <person name="Liu Z."/>
            <person name="Liu W."/>
            <person name="Leng X."/>
            <person name="Peng Y."/>
            <person name="Wang N."/>
            <person name="Wang Y."/>
            <person name="Ma Z."/>
            <person name="Xu X."/>
            <person name="Zhang F."/>
            <person name="Xue H."/>
            <person name="Zhong H."/>
            <person name="Wang Y."/>
            <person name="Zhang K."/>
            <person name="Velt A."/>
            <person name="Avia K."/>
            <person name="Holtgrawe D."/>
            <person name="Grimplet J."/>
            <person name="Matus J.T."/>
            <person name="Ware D."/>
            <person name="Wu X."/>
            <person name="Wang H."/>
            <person name="Liu C."/>
            <person name="Fang Y."/>
            <person name="Rustenholz C."/>
            <person name="Cheng Z."/>
            <person name="Xiao H."/>
            <person name="Zhou Y."/>
        </authorList>
    </citation>
    <scope>NUCLEOTIDE SEQUENCE [LARGE SCALE GENOMIC DNA]</scope>
    <source>
        <strain evidence="6">cv. Pinot noir / PN40024</strain>
        <tissue evidence="5">Leaf</tissue>
    </source>
</reference>
<dbReference type="Pfam" id="PF03492">
    <property type="entry name" value="Methyltransf_7"/>
    <property type="match status" value="1"/>
</dbReference>
<dbReference type="EMBL" id="CP126651">
    <property type="protein sequence ID" value="WJZ86051.1"/>
    <property type="molecule type" value="Genomic_DNA"/>
</dbReference>
<gene>
    <name evidence="5" type="ORF">VitviT2T_005551</name>
</gene>